<organism evidence="1">
    <name type="scientific">Tenacibaculum sp. Pbs-1</name>
    <dbReference type="NCBI Taxonomy" id="3238748"/>
    <lineage>
        <taxon>Bacteria</taxon>
        <taxon>Pseudomonadati</taxon>
        <taxon>Bacteroidota</taxon>
        <taxon>Flavobacteriia</taxon>
        <taxon>Flavobacteriales</taxon>
        <taxon>Flavobacteriaceae</taxon>
        <taxon>Tenacibaculum</taxon>
    </lineage>
</organism>
<proteinExistence type="predicted"/>
<evidence type="ECO:0000313" key="1">
    <source>
        <dbReference type="EMBL" id="BFP67360.1"/>
    </source>
</evidence>
<protein>
    <recommendedName>
        <fullName evidence="2">Carboxypeptidase regulatory-like domain-containing protein</fullName>
    </recommendedName>
</protein>
<dbReference type="EMBL" id="AP035888">
    <property type="protein sequence ID" value="BFP67360.1"/>
    <property type="molecule type" value="Genomic_DNA"/>
</dbReference>
<name>A0AB33KT37_9FLAO</name>
<gene>
    <name evidence="1" type="ORF">Pbs1_07030</name>
</gene>
<accession>A0AB33KT37</accession>
<sequence length="128" mass="14913">MKHYTYIVFLLALVSCKTDYVFIDSFKGGVYDITNNKPIKGVVIQTDSLAINFFEPIKTKNDGSFYVDGMTVKSYKTYVVNRKNISFKLYFKSKYYSCHTIDLKSYNKDNRKLDVVKLGKIYLKPLNK</sequence>
<dbReference type="AlphaFoldDB" id="A0AB33KT37"/>
<dbReference type="SUPFAM" id="SSF49464">
    <property type="entry name" value="Carboxypeptidase regulatory domain-like"/>
    <property type="match status" value="1"/>
</dbReference>
<evidence type="ECO:0008006" key="2">
    <source>
        <dbReference type="Google" id="ProtNLM"/>
    </source>
</evidence>
<dbReference type="InterPro" id="IPR008969">
    <property type="entry name" value="CarboxyPept-like_regulatory"/>
</dbReference>
<reference evidence="1" key="1">
    <citation type="submission" date="2024-08" db="EMBL/GenBank/DDBJ databases">
        <title>Whole genome sequence of Tenacibaculum sp. strain pbs-1 associated with black-spot shell disease in Akoya pearl oysters.</title>
        <authorList>
            <person name="Sakatoku A."/>
            <person name="Suzuki T."/>
            <person name="Hatano K."/>
            <person name="Seki M."/>
            <person name="Tanaka D."/>
            <person name="Nakamura S."/>
            <person name="Suzuki N."/>
            <person name="Isshiki T."/>
        </authorList>
    </citation>
    <scope>NUCLEOTIDE SEQUENCE</scope>
    <source>
        <strain evidence="1">Pbs-1</strain>
    </source>
</reference>
<dbReference type="PROSITE" id="PS51257">
    <property type="entry name" value="PROKAR_LIPOPROTEIN"/>
    <property type="match status" value="1"/>
</dbReference>